<proteinExistence type="predicted"/>
<name>A0A7G9S480_9MICO</name>
<evidence type="ECO:0000313" key="2">
    <source>
        <dbReference type="Proteomes" id="UP000515934"/>
    </source>
</evidence>
<dbReference type="RefSeq" id="WP_187555125.1">
    <property type="nucleotide sequence ID" value="NZ_CP060716.1"/>
</dbReference>
<keyword evidence="2" id="KW-1185">Reference proteome</keyword>
<evidence type="ECO:0000313" key="1">
    <source>
        <dbReference type="EMBL" id="QNN62655.1"/>
    </source>
</evidence>
<organism evidence="1 2">
    <name type="scientific">Leucobacter denitrificans</name>
    <dbReference type="NCBI Taxonomy" id="683042"/>
    <lineage>
        <taxon>Bacteria</taxon>
        <taxon>Bacillati</taxon>
        <taxon>Actinomycetota</taxon>
        <taxon>Actinomycetes</taxon>
        <taxon>Micrococcales</taxon>
        <taxon>Microbacteriaceae</taxon>
        <taxon>Leucobacter</taxon>
    </lineage>
</organism>
<accession>A0A7G9S480</accession>
<dbReference type="KEGG" id="ldn:H9L06_10565"/>
<sequence>MIDRIYCEDQTHWSDADYYALWRYFDRLAEYLGPTQAQAQLPERRSARIQARKTGVRDDEFATIDLARMPAESQRLLRAVLVSQQRYDLVLEKFPNLAALAQAVPEAEPRGFSQYPPAVQELLTPRD</sequence>
<dbReference type="AlphaFoldDB" id="A0A7G9S480"/>
<protein>
    <submittedName>
        <fullName evidence="1">Uncharacterized protein</fullName>
    </submittedName>
</protein>
<reference evidence="1 2" key="1">
    <citation type="submission" date="2020-08" db="EMBL/GenBank/DDBJ databases">
        <title>Genome sequence of Leucobacter denitrificans KACC 14055T.</title>
        <authorList>
            <person name="Hyun D.-W."/>
            <person name="Bae J.-W."/>
        </authorList>
    </citation>
    <scope>NUCLEOTIDE SEQUENCE [LARGE SCALE GENOMIC DNA]</scope>
    <source>
        <strain evidence="1 2">KACC 14055</strain>
    </source>
</reference>
<dbReference type="EMBL" id="CP060716">
    <property type="protein sequence ID" value="QNN62655.1"/>
    <property type="molecule type" value="Genomic_DNA"/>
</dbReference>
<dbReference type="Proteomes" id="UP000515934">
    <property type="component" value="Chromosome"/>
</dbReference>
<gene>
    <name evidence="1" type="ORF">H9L06_10565</name>
</gene>